<sequence length="512" mass="55552">MEQHLLGIDIGTSGTKTLICTPTGKVLATATAPHTLQSPKPGYSEQDPDQWWAATCKATRAVFRKAAIPKSSIQAIGLSGQMHGSVFLSKNHTPLRPAILWNDQRTAAECAEIESLMGSRKKLIKAVGNPALTGFTAPKILWLRNHQPRLYDRTTQILLPKDYIRFRMTSTFATDVADASGYLLLDIAKRKYNPTVLRKLQIDSSLLPPTYESHEVTAELSTSGAKSLGLLPGIPVVAGAGDNAAAAIGNGVTSPGILTASIGTSGVMFAHADTPTLDPDGRVHTMCSAVADKWCVFGCELSAGACLQWFHNNLAEDTIKQAKKQKQDPYTLLLQQASQTPPGAEGLYFLPYLTGERCPHPDPLAKAAWIGLTIRHTHPHLTRALVEGVTFGMNDILQILRNMQIPTKTIRLTGGGARDPFWRQLQADIYNSPVATVNTDEGPAYGAALLAAVGIGLHPDIHAACKTAIEQSKKLKPNRKLIAFYKKQHAQYQRLYHALASEYQHIANLINA</sequence>
<dbReference type="PANTHER" id="PTHR43095:SF5">
    <property type="entry name" value="XYLULOSE KINASE"/>
    <property type="match status" value="1"/>
</dbReference>
<dbReference type="Pfam" id="PF00370">
    <property type="entry name" value="FGGY_N"/>
    <property type="match status" value="1"/>
</dbReference>
<dbReference type="PIRSF" id="PIRSF000538">
    <property type="entry name" value="GlpK"/>
    <property type="match status" value="1"/>
</dbReference>
<dbReference type="InterPro" id="IPR043129">
    <property type="entry name" value="ATPase_NBD"/>
</dbReference>
<comment type="catalytic activity">
    <reaction evidence="8 10">
        <text>D-xylulose + ATP = D-xylulose 5-phosphate + ADP + H(+)</text>
        <dbReference type="Rhea" id="RHEA:10964"/>
        <dbReference type="ChEBI" id="CHEBI:15378"/>
        <dbReference type="ChEBI" id="CHEBI:17140"/>
        <dbReference type="ChEBI" id="CHEBI:30616"/>
        <dbReference type="ChEBI" id="CHEBI:57737"/>
        <dbReference type="ChEBI" id="CHEBI:456216"/>
        <dbReference type="EC" id="2.7.1.17"/>
    </reaction>
</comment>
<dbReference type="PROSITE" id="PS00445">
    <property type="entry name" value="FGGY_KINASES_2"/>
    <property type="match status" value="1"/>
</dbReference>
<evidence type="ECO:0000313" key="14">
    <source>
        <dbReference type="Proteomes" id="UP000317369"/>
    </source>
</evidence>
<dbReference type="InterPro" id="IPR018484">
    <property type="entry name" value="FGGY_N"/>
</dbReference>
<dbReference type="InterPro" id="IPR018485">
    <property type="entry name" value="FGGY_C"/>
</dbReference>
<organism evidence="13 14">
    <name type="scientific">Poriferisphaera corsica</name>
    <dbReference type="NCBI Taxonomy" id="2528020"/>
    <lineage>
        <taxon>Bacteria</taxon>
        <taxon>Pseudomonadati</taxon>
        <taxon>Planctomycetota</taxon>
        <taxon>Phycisphaerae</taxon>
        <taxon>Phycisphaerales</taxon>
        <taxon>Phycisphaeraceae</taxon>
        <taxon>Poriferisphaera</taxon>
    </lineage>
</organism>
<gene>
    <name evidence="13" type="primary">xylB_2</name>
    <name evidence="8 10" type="synonym">xylB</name>
    <name evidence="13" type="ORF">KS4_32660</name>
</gene>
<evidence type="ECO:0000256" key="4">
    <source>
        <dbReference type="ARBA" id="ARBA00022741"/>
    </source>
</evidence>
<dbReference type="GO" id="GO:0005524">
    <property type="term" value="F:ATP binding"/>
    <property type="evidence" value="ECO:0007669"/>
    <property type="project" value="UniProtKB-UniRule"/>
</dbReference>
<dbReference type="PANTHER" id="PTHR43095">
    <property type="entry name" value="SUGAR KINASE"/>
    <property type="match status" value="1"/>
</dbReference>
<keyword evidence="14" id="KW-1185">Reference proteome</keyword>
<evidence type="ECO:0000313" key="13">
    <source>
        <dbReference type="EMBL" id="QDU35186.1"/>
    </source>
</evidence>
<feature type="binding site" evidence="8">
    <location>
        <begin position="82"/>
        <end position="83"/>
    </location>
    <ligand>
        <name>substrate</name>
    </ligand>
</feature>
<dbReference type="GO" id="GO:0004856">
    <property type="term" value="F:D-xylulokinase activity"/>
    <property type="evidence" value="ECO:0007669"/>
    <property type="project" value="UniProtKB-UniRule"/>
</dbReference>
<keyword evidence="5 8" id="KW-0418">Kinase</keyword>
<name>A0A517YY94_9BACT</name>
<feature type="site" description="Important for activity" evidence="8">
    <location>
        <position position="9"/>
    </location>
</feature>
<dbReference type="Gene3D" id="3.30.420.40">
    <property type="match status" value="2"/>
</dbReference>
<evidence type="ECO:0000256" key="7">
    <source>
        <dbReference type="ARBA" id="ARBA00023277"/>
    </source>
</evidence>
<evidence type="ECO:0000256" key="8">
    <source>
        <dbReference type="HAMAP-Rule" id="MF_02220"/>
    </source>
</evidence>
<keyword evidence="6 8" id="KW-0067">ATP-binding</keyword>
<dbReference type="Proteomes" id="UP000317369">
    <property type="component" value="Chromosome"/>
</dbReference>
<comment type="similarity">
    <text evidence="1 8 9">Belongs to the FGGY kinase family.</text>
</comment>
<dbReference type="AlphaFoldDB" id="A0A517YY94"/>
<dbReference type="Pfam" id="PF02782">
    <property type="entry name" value="FGGY_C"/>
    <property type="match status" value="1"/>
</dbReference>
<keyword evidence="7 8" id="KW-0119">Carbohydrate metabolism</keyword>
<dbReference type="EMBL" id="CP036425">
    <property type="protein sequence ID" value="QDU35186.1"/>
    <property type="molecule type" value="Genomic_DNA"/>
</dbReference>
<dbReference type="CDD" id="cd07808">
    <property type="entry name" value="ASKHA_NBD_FGGY_EcXK-like"/>
    <property type="match status" value="1"/>
</dbReference>
<keyword evidence="4 8" id="KW-0547">Nucleotide-binding</keyword>
<accession>A0A517YY94</accession>
<reference evidence="13 14" key="1">
    <citation type="submission" date="2019-02" db="EMBL/GenBank/DDBJ databases">
        <title>Deep-cultivation of Planctomycetes and their phenomic and genomic characterization uncovers novel biology.</title>
        <authorList>
            <person name="Wiegand S."/>
            <person name="Jogler M."/>
            <person name="Boedeker C."/>
            <person name="Pinto D."/>
            <person name="Vollmers J."/>
            <person name="Rivas-Marin E."/>
            <person name="Kohn T."/>
            <person name="Peeters S.H."/>
            <person name="Heuer A."/>
            <person name="Rast P."/>
            <person name="Oberbeckmann S."/>
            <person name="Bunk B."/>
            <person name="Jeske O."/>
            <person name="Meyerdierks A."/>
            <person name="Storesund J.E."/>
            <person name="Kallscheuer N."/>
            <person name="Luecker S."/>
            <person name="Lage O.M."/>
            <person name="Pohl T."/>
            <person name="Merkel B.J."/>
            <person name="Hornburger P."/>
            <person name="Mueller R.-W."/>
            <person name="Bruemmer F."/>
            <person name="Labrenz M."/>
            <person name="Spormann A.M."/>
            <person name="Op den Camp H."/>
            <person name="Overmann J."/>
            <person name="Amann R."/>
            <person name="Jetten M.S.M."/>
            <person name="Mascher T."/>
            <person name="Medema M.H."/>
            <person name="Devos D.P."/>
            <person name="Kaster A.-K."/>
            <person name="Ovreas L."/>
            <person name="Rohde M."/>
            <person name="Galperin M.Y."/>
            <person name="Jogler C."/>
        </authorList>
    </citation>
    <scope>NUCLEOTIDE SEQUENCE [LARGE SCALE GENOMIC DNA]</scope>
    <source>
        <strain evidence="13 14">KS4</strain>
    </source>
</reference>
<evidence type="ECO:0000259" key="12">
    <source>
        <dbReference type="Pfam" id="PF02782"/>
    </source>
</evidence>
<evidence type="ECO:0000256" key="9">
    <source>
        <dbReference type="RuleBase" id="RU003733"/>
    </source>
</evidence>
<proteinExistence type="inferred from homology"/>
<dbReference type="RefSeq" id="WP_145080149.1">
    <property type="nucleotide sequence ID" value="NZ_CP036425.1"/>
</dbReference>
<keyword evidence="2 8" id="KW-0859">Xylose metabolism</keyword>
<protein>
    <recommendedName>
        <fullName evidence="8 10">Xylulose kinase</fullName>
        <shortName evidence="8 10">Xylulokinase</shortName>
        <ecNumber evidence="8 10">2.7.1.17</ecNumber>
    </recommendedName>
</protein>
<dbReference type="HAMAP" id="MF_02220">
    <property type="entry name" value="XylB"/>
    <property type="match status" value="1"/>
</dbReference>
<evidence type="ECO:0000256" key="5">
    <source>
        <dbReference type="ARBA" id="ARBA00022777"/>
    </source>
</evidence>
<comment type="function">
    <text evidence="8">Catalyzes the phosphorylation of D-xylulose to D-xylulose 5-phosphate.</text>
</comment>
<evidence type="ECO:0000256" key="6">
    <source>
        <dbReference type="ARBA" id="ARBA00022840"/>
    </source>
</evidence>
<dbReference type="PROSITE" id="PS00933">
    <property type="entry name" value="FGGY_KINASES_1"/>
    <property type="match status" value="1"/>
</dbReference>
<keyword evidence="3 8" id="KW-0808">Transferase</keyword>
<dbReference type="KEGG" id="pcor:KS4_32660"/>
<evidence type="ECO:0000256" key="10">
    <source>
        <dbReference type="RuleBase" id="RU364073"/>
    </source>
</evidence>
<dbReference type="InterPro" id="IPR050406">
    <property type="entry name" value="FGGY_Carb_Kinase"/>
</dbReference>
<evidence type="ECO:0000256" key="1">
    <source>
        <dbReference type="ARBA" id="ARBA00009156"/>
    </source>
</evidence>
<dbReference type="NCBIfam" id="TIGR01312">
    <property type="entry name" value="XylB"/>
    <property type="match status" value="1"/>
</dbReference>
<dbReference type="EC" id="2.7.1.17" evidence="8 10"/>
<dbReference type="SUPFAM" id="SSF53067">
    <property type="entry name" value="Actin-like ATPase domain"/>
    <property type="match status" value="2"/>
</dbReference>
<dbReference type="GO" id="GO:0005998">
    <property type="term" value="P:xylulose catabolic process"/>
    <property type="evidence" value="ECO:0007669"/>
    <property type="project" value="UniProtKB-UniRule"/>
</dbReference>
<feature type="active site" description="Proton acceptor" evidence="8">
    <location>
        <position position="242"/>
    </location>
</feature>
<dbReference type="InterPro" id="IPR018483">
    <property type="entry name" value="Carb_kinase_FGGY_CS"/>
</dbReference>
<dbReference type="InterPro" id="IPR000577">
    <property type="entry name" value="Carb_kinase_FGGY"/>
</dbReference>
<dbReference type="OrthoDB" id="9805576at2"/>
<evidence type="ECO:0000256" key="2">
    <source>
        <dbReference type="ARBA" id="ARBA00022629"/>
    </source>
</evidence>
<evidence type="ECO:0000259" key="11">
    <source>
        <dbReference type="Pfam" id="PF00370"/>
    </source>
</evidence>
<feature type="domain" description="Carbohydrate kinase FGGY C-terminal" evidence="12">
    <location>
        <begin position="259"/>
        <end position="454"/>
    </location>
</feature>
<dbReference type="GO" id="GO:0042732">
    <property type="term" value="P:D-xylose metabolic process"/>
    <property type="evidence" value="ECO:0007669"/>
    <property type="project" value="UniProtKB-KW"/>
</dbReference>
<evidence type="ECO:0000256" key="3">
    <source>
        <dbReference type="ARBA" id="ARBA00022679"/>
    </source>
</evidence>
<feature type="domain" description="Carbohydrate kinase FGGY N-terminal" evidence="11">
    <location>
        <begin position="5"/>
        <end position="249"/>
    </location>
</feature>
<dbReference type="InterPro" id="IPR006000">
    <property type="entry name" value="Xylulokinase"/>
</dbReference>